<feature type="region of interest" description="Disordered" evidence="1">
    <location>
        <begin position="30"/>
        <end position="86"/>
    </location>
</feature>
<feature type="compositionally biased region" description="Basic and acidic residues" evidence="1">
    <location>
        <begin position="237"/>
        <end position="257"/>
    </location>
</feature>
<reference evidence="2" key="1">
    <citation type="journal article" date="2020" name="Stud. Mycol.">
        <title>101 Dothideomycetes genomes: a test case for predicting lifestyles and emergence of pathogens.</title>
        <authorList>
            <person name="Haridas S."/>
            <person name="Albert R."/>
            <person name="Binder M."/>
            <person name="Bloem J."/>
            <person name="Labutti K."/>
            <person name="Salamov A."/>
            <person name="Andreopoulos B."/>
            <person name="Baker S."/>
            <person name="Barry K."/>
            <person name="Bills G."/>
            <person name="Bluhm B."/>
            <person name="Cannon C."/>
            <person name="Castanera R."/>
            <person name="Culley D."/>
            <person name="Daum C."/>
            <person name="Ezra D."/>
            <person name="Gonzalez J."/>
            <person name="Henrissat B."/>
            <person name="Kuo A."/>
            <person name="Liang C."/>
            <person name="Lipzen A."/>
            <person name="Lutzoni F."/>
            <person name="Magnuson J."/>
            <person name="Mondo S."/>
            <person name="Nolan M."/>
            <person name="Ohm R."/>
            <person name="Pangilinan J."/>
            <person name="Park H.-J."/>
            <person name="Ramirez L."/>
            <person name="Alfaro M."/>
            <person name="Sun H."/>
            <person name="Tritt A."/>
            <person name="Yoshinaga Y."/>
            <person name="Zwiers L.-H."/>
            <person name="Turgeon B."/>
            <person name="Goodwin S."/>
            <person name="Spatafora J."/>
            <person name="Crous P."/>
            <person name="Grigoriev I."/>
        </authorList>
    </citation>
    <scope>NUCLEOTIDE SEQUENCE</scope>
    <source>
        <strain evidence="2">SCOH1-5</strain>
    </source>
</reference>
<organism evidence="2 3">
    <name type="scientific">Cercospora zeae-maydis SCOH1-5</name>
    <dbReference type="NCBI Taxonomy" id="717836"/>
    <lineage>
        <taxon>Eukaryota</taxon>
        <taxon>Fungi</taxon>
        <taxon>Dikarya</taxon>
        <taxon>Ascomycota</taxon>
        <taxon>Pezizomycotina</taxon>
        <taxon>Dothideomycetes</taxon>
        <taxon>Dothideomycetidae</taxon>
        <taxon>Mycosphaerellales</taxon>
        <taxon>Mycosphaerellaceae</taxon>
        <taxon>Cercospora</taxon>
    </lineage>
</organism>
<keyword evidence="3" id="KW-1185">Reference proteome</keyword>
<evidence type="ECO:0000256" key="1">
    <source>
        <dbReference type="SAM" id="MobiDB-lite"/>
    </source>
</evidence>
<proteinExistence type="predicted"/>
<protein>
    <submittedName>
        <fullName evidence="2">Uncharacterized protein</fullName>
    </submittedName>
</protein>
<evidence type="ECO:0000313" key="2">
    <source>
        <dbReference type="EMBL" id="KAF2207835.1"/>
    </source>
</evidence>
<dbReference type="OrthoDB" id="3646958at2759"/>
<dbReference type="AlphaFoldDB" id="A0A6A6F1L4"/>
<accession>A0A6A6F1L4</accession>
<feature type="region of interest" description="Disordered" evidence="1">
    <location>
        <begin position="237"/>
        <end position="259"/>
    </location>
</feature>
<name>A0A6A6F1L4_9PEZI</name>
<dbReference type="Proteomes" id="UP000799539">
    <property type="component" value="Unassembled WGS sequence"/>
</dbReference>
<evidence type="ECO:0000313" key="3">
    <source>
        <dbReference type="Proteomes" id="UP000799539"/>
    </source>
</evidence>
<feature type="compositionally biased region" description="Acidic residues" evidence="1">
    <location>
        <begin position="308"/>
        <end position="326"/>
    </location>
</feature>
<sequence length="359" mass="40369">MSGVFLTVTCCFHRGKKAREDNAAYEAVSMMDEDGESAIPPCPPSSPTSSPPGPTPLPPRPSFAPRPSCAPRPTSWFAGSKKADNLQPQLDSDIATATTTIDPDAEAVVEPQPVIRHRPSFPNLRQAAQQIGNITLPSRRLFRELSDTTEQASRMVLLGHADRYHRTPAIVLTEPDADLPPGTRELQHHMKHQDCLRDEHGALRTGLPVQRKLKGRTWWSDDGTRVMRYRSDYYSDESRKAIRKTPRPDTPRARPESMDEDDLSFLWLGGALVDDEAVWDRIAKEESRDVVFRLGVAPADILKMPAQLEEETVGSPRDDDEPEEFEWISRRMSLNSRTAKEQQAEQKADGMRGRLDMLR</sequence>
<feature type="compositionally biased region" description="Basic and acidic residues" evidence="1">
    <location>
        <begin position="338"/>
        <end position="359"/>
    </location>
</feature>
<dbReference type="EMBL" id="ML992700">
    <property type="protein sequence ID" value="KAF2207835.1"/>
    <property type="molecule type" value="Genomic_DNA"/>
</dbReference>
<feature type="region of interest" description="Disordered" evidence="1">
    <location>
        <begin position="308"/>
        <end position="359"/>
    </location>
</feature>
<gene>
    <name evidence="2" type="ORF">CERZMDRAFT_88290</name>
</gene>
<feature type="compositionally biased region" description="Pro residues" evidence="1">
    <location>
        <begin position="40"/>
        <end position="70"/>
    </location>
</feature>